<protein>
    <recommendedName>
        <fullName evidence="3">RING-type domain-containing protein</fullName>
    </recommendedName>
</protein>
<keyword evidence="1" id="KW-0863">Zinc-finger</keyword>
<feature type="compositionally biased region" description="Basic residues" evidence="2">
    <location>
        <begin position="95"/>
        <end position="108"/>
    </location>
</feature>
<dbReference type="InterPro" id="IPR013083">
    <property type="entry name" value="Znf_RING/FYVE/PHD"/>
</dbReference>
<dbReference type="InParanoid" id="A0A024GRX1"/>
<dbReference type="GO" id="GO:0043022">
    <property type="term" value="F:ribosome binding"/>
    <property type="evidence" value="ECO:0007669"/>
    <property type="project" value="TreeGrafter"/>
</dbReference>
<dbReference type="InterPro" id="IPR044288">
    <property type="entry name" value="ZNF598/HEL2"/>
</dbReference>
<evidence type="ECO:0000313" key="5">
    <source>
        <dbReference type="Proteomes" id="UP000053237"/>
    </source>
</evidence>
<feature type="compositionally biased region" description="Polar residues" evidence="2">
    <location>
        <begin position="84"/>
        <end position="94"/>
    </location>
</feature>
<keyword evidence="1" id="KW-0479">Metal-binding</keyword>
<evidence type="ECO:0000259" key="3">
    <source>
        <dbReference type="PROSITE" id="PS50089"/>
    </source>
</evidence>
<dbReference type="AlphaFoldDB" id="A0A024GRX1"/>
<keyword evidence="5" id="KW-1185">Reference proteome</keyword>
<feature type="region of interest" description="Disordered" evidence="2">
    <location>
        <begin position="1"/>
        <end position="115"/>
    </location>
</feature>
<gene>
    <name evidence="4" type="ORF">BN9_106230</name>
</gene>
<name>A0A024GRX1_9STRA</name>
<reference evidence="4 5" key="1">
    <citation type="submission" date="2012-05" db="EMBL/GenBank/DDBJ databases">
        <title>Recombination and specialization in a pathogen metapopulation.</title>
        <authorList>
            <person name="Gardiner A."/>
            <person name="Kemen E."/>
            <person name="Schultz-Larsen T."/>
            <person name="MacLean D."/>
            <person name="Van Oosterhout C."/>
            <person name="Jones J.D.G."/>
        </authorList>
    </citation>
    <scope>NUCLEOTIDE SEQUENCE [LARGE SCALE GENOMIC DNA]</scope>
    <source>
        <strain evidence="4 5">Ac Nc2</strain>
    </source>
</reference>
<dbReference type="Gene3D" id="3.30.40.10">
    <property type="entry name" value="Zinc/RING finger domain, C3HC4 (zinc finger)"/>
    <property type="match status" value="1"/>
</dbReference>
<dbReference type="Pfam" id="PF25447">
    <property type="entry name" value="RING_ZNF598"/>
    <property type="match status" value="1"/>
</dbReference>
<dbReference type="InterPro" id="IPR001841">
    <property type="entry name" value="Znf_RING"/>
</dbReference>
<comment type="caution">
    <text evidence="4">The sequence shown here is derived from an EMBL/GenBank/DDBJ whole genome shotgun (WGS) entry which is preliminary data.</text>
</comment>
<keyword evidence="1" id="KW-0862">Zinc</keyword>
<feature type="domain" description="RING-type" evidence="3">
    <location>
        <begin position="124"/>
        <end position="165"/>
    </location>
</feature>
<dbReference type="GO" id="GO:0016567">
    <property type="term" value="P:protein ubiquitination"/>
    <property type="evidence" value="ECO:0007669"/>
    <property type="project" value="TreeGrafter"/>
</dbReference>
<dbReference type="EMBL" id="CAIX01000288">
    <property type="protein sequence ID" value="CCI49316.1"/>
    <property type="molecule type" value="Genomic_DNA"/>
</dbReference>
<proteinExistence type="predicted"/>
<dbReference type="PANTHER" id="PTHR22938:SF0">
    <property type="entry name" value="E3 UBIQUITIN-PROTEIN LIGASE ZNF598"/>
    <property type="match status" value="1"/>
</dbReference>
<dbReference type="PROSITE" id="PS50089">
    <property type="entry name" value="ZF_RING_2"/>
    <property type="match status" value="1"/>
</dbReference>
<dbReference type="STRING" id="65357.A0A024GRX1"/>
<accession>A0A024GRX1</accession>
<evidence type="ECO:0000313" key="4">
    <source>
        <dbReference type="EMBL" id="CCI49316.1"/>
    </source>
</evidence>
<dbReference type="PANTHER" id="PTHR22938">
    <property type="entry name" value="ZINC FINGER PROTEIN 598"/>
    <property type="match status" value="1"/>
</dbReference>
<feature type="compositionally biased region" description="Polar residues" evidence="2">
    <location>
        <begin position="13"/>
        <end position="37"/>
    </location>
</feature>
<dbReference type="GO" id="GO:0008270">
    <property type="term" value="F:zinc ion binding"/>
    <property type="evidence" value="ECO:0007669"/>
    <property type="project" value="UniProtKB-KW"/>
</dbReference>
<dbReference type="OrthoDB" id="3838338at2759"/>
<evidence type="ECO:0000256" key="2">
    <source>
        <dbReference type="SAM" id="MobiDB-lite"/>
    </source>
</evidence>
<dbReference type="GO" id="GO:0061630">
    <property type="term" value="F:ubiquitin protein ligase activity"/>
    <property type="evidence" value="ECO:0007669"/>
    <property type="project" value="InterPro"/>
</dbReference>
<dbReference type="GO" id="GO:0072344">
    <property type="term" value="P:rescue of stalled ribosome"/>
    <property type="evidence" value="ECO:0007669"/>
    <property type="project" value="InterPro"/>
</dbReference>
<sequence>MAAPTSLMLNAVPKQQQDNHIVQNGRQNNPFVSQQYIGSEDCNTETDGQAASSRDAPRNGPMQNRRKVYRPIQNNDRKKPAQAFEQSDSTSGNGRSKKTKKPPLKPKRQQNQVDDERAKAREYCVVCTDEIKFHAVGECNHHGICSKCFMRMRWVLKDRSCPICKTVLSKMIVSREVRSFQSFSTWGEEILGAGNAVDAETDMIFVNCRSHYQKLRRLRELHCRLRSCDSSSQTYLNTDQLNQHMKEAHNLMFCQLCLTHETRFIQECPVYTKAKLAAHSSGRNGRTKSVQNKRKELHPMCQFCKKRQYCDVQLFQHLEKEHYKCHLCKSSDQYYRD</sequence>
<dbReference type="SUPFAM" id="SSF57850">
    <property type="entry name" value="RING/U-box"/>
    <property type="match status" value="1"/>
</dbReference>
<dbReference type="Proteomes" id="UP000053237">
    <property type="component" value="Unassembled WGS sequence"/>
</dbReference>
<organism evidence="4 5">
    <name type="scientific">Albugo candida</name>
    <dbReference type="NCBI Taxonomy" id="65357"/>
    <lineage>
        <taxon>Eukaryota</taxon>
        <taxon>Sar</taxon>
        <taxon>Stramenopiles</taxon>
        <taxon>Oomycota</taxon>
        <taxon>Peronosporomycetes</taxon>
        <taxon>Albuginales</taxon>
        <taxon>Albuginaceae</taxon>
        <taxon>Albugo</taxon>
    </lineage>
</organism>
<evidence type="ECO:0000256" key="1">
    <source>
        <dbReference type="PROSITE-ProRule" id="PRU00175"/>
    </source>
</evidence>